<dbReference type="EMBL" id="CAMXCT010002893">
    <property type="protein sequence ID" value="CAI4001165.1"/>
    <property type="molecule type" value="Genomic_DNA"/>
</dbReference>
<evidence type="ECO:0000313" key="3">
    <source>
        <dbReference type="EMBL" id="CAL1154540.1"/>
    </source>
</evidence>
<gene>
    <name evidence="2" type="ORF">C1SCF055_LOCUS27237</name>
</gene>
<feature type="compositionally biased region" description="Basic and acidic residues" evidence="1">
    <location>
        <begin position="366"/>
        <end position="382"/>
    </location>
</feature>
<comment type="caution">
    <text evidence="2">The sequence shown here is derived from an EMBL/GenBank/DDBJ whole genome shotgun (WGS) entry which is preliminary data.</text>
</comment>
<dbReference type="Proteomes" id="UP001152797">
    <property type="component" value="Unassembled WGS sequence"/>
</dbReference>
<sequence length="441" mass="49250">MGGKSGPDGTSIELQSAVEIGEQKVAHQAYQLLMTELDFDVKSWRVHQRKLKEYDVRLYHQKDRWQIDRHQAAKAGAAKILDKKVFTITWPEKILPGTAVEIVQTMAADSKVTLHVLNFAAPPLVKNDVLTAATKITGHHFMASPKDTIGILLSPIFSHKPGTLFMDEHMVLKALHLDSVLVDMNVQLCFDPKSKSDLIQIEEADKLPLSNVDDRVRGGTKYAQEGVTWSSATCLYIIDYVPVVGDFAHAALMLSSSLNIPVRYAALLDSSHEEWLSDSLMQSLTDQLLAGQVQPPNGITIPAADPPPEHMDQKPDPPQMKKMTFIKVDGEVAGIQVPDQVQKQWHSNPVHGTEFRAWMETFNEEFPKPEKRGPNEMRRQRQEPPIPPTKCRKLGQNQLTCRCLGHCFGRRGRSLRKQCCKGSTSSTFPTLILSSRLGPSL</sequence>
<organism evidence="2">
    <name type="scientific">Cladocopium goreaui</name>
    <dbReference type="NCBI Taxonomy" id="2562237"/>
    <lineage>
        <taxon>Eukaryota</taxon>
        <taxon>Sar</taxon>
        <taxon>Alveolata</taxon>
        <taxon>Dinophyceae</taxon>
        <taxon>Suessiales</taxon>
        <taxon>Symbiodiniaceae</taxon>
        <taxon>Cladocopium</taxon>
    </lineage>
</organism>
<evidence type="ECO:0000256" key="1">
    <source>
        <dbReference type="SAM" id="MobiDB-lite"/>
    </source>
</evidence>
<keyword evidence="4" id="KW-1185">Reference proteome</keyword>
<evidence type="ECO:0000313" key="2">
    <source>
        <dbReference type="EMBL" id="CAI4001165.1"/>
    </source>
</evidence>
<proteinExistence type="predicted"/>
<protein>
    <submittedName>
        <fullName evidence="2">Uncharacterized protein</fullName>
    </submittedName>
</protein>
<reference evidence="3" key="2">
    <citation type="submission" date="2024-04" db="EMBL/GenBank/DDBJ databases">
        <authorList>
            <person name="Chen Y."/>
            <person name="Shah S."/>
            <person name="Dougan E. K."/>
            <person name="Thang M."/>
            <person name="Chan C."/>
        </authorList>
    </citation>
    <scope>NUCLEOTIDE SEQUENCE [LARGE SCALE GENOMIC DNA]</scope>
</reference>
<dbReference type="EMBL" id="CAMXCT020002893">
    <property type="protein sequence ID" value="CAL1154540.1"/>
    <property type="molecule type" value="Genomic_DNA"/>
</dbReference>
<dbReference type="AlphaFoldDB" id="A0A9P1G827"/>
<accession>A0A9P1G827</accession>
<evidence type="ECO:0000313" key="4">
    <source>
        <dbReference type="Proteomes" id="UP001152797"/>
    </source>
</evidence>
<reference evidence="2" key="1">
    <citation type="submission" date="2022-10" db="EMBL/GenBank/DDBJ databases">
        <authorList>
            <person name="Chen Y."/>
            <person name="Dougan E. K."/>
            <person name="Chan C."/>
            <person name="Rhodes N."/>
            <person name="Thang M."/>
        </authorList>
    </citation>
    <scope>NUCLEOTIDE SEQUENCE</scope>
</reference>
<feature type="region of interest" description="Disordered" evidence="1">
    <location>
        <begin position="366"/>
        <end position="391"/>
    </location>
</feature>
<name>A0A9P1G827_9DINO</name>
<dbReference type="EMBL" id="CAMXCT030002893">
    <property type="protein sequence ID" value="CAL4788477.1"/>
    <property type="molecule type" value="Genomic_DNA"/>
</dbReference>